<evidence type="ECO:0000313" key="1">
    <source>
        <dbReference type="EMBL" id="BBX69644.1"/>
    </source>
</evidence>
<protein>
    <submittedName>
        <fullName evidence="1">Uncharacterized protein</fullName>
    </submittedName>
</protein>
<organism evidence="1 2">
    <name type="scientific">Mycolicibacterium psychrotolerans</name>
    <dbReference type="NCBI Taxonomy" id="216929"/>
    <lineage>
        <taxon>Bacteria</taxon>
        <taxon>Bacillati</taxon>
        <taxon>Actinomycetota</taxon>
        <taxon>Actinomycetes</taxon>
        <taxon>Mycobacteriales</taxon>
        <taxon>Mycobacteriaceae</taxon>
        <taxon>Mycolicibacterium</taxon>
    </lineage>
</organism>
<reference evidence="1 2" key="1">
    <citation type="journal article" date="2019" name="Emerg. Microbes Infect.">
        <title>Comprehensive subspecies identification of 175 nontuberculous mycobacteria species based on 7547 genomic profiles.</title>
        <authorList>
            <person name="Matsumoto Y."/>
            <person name="Kinjo T."/>
            <person name="Motooka D."/>
            <person name="Nabeya D."/>
            <person name="Jung N."/>
            <person name="Uechi K."/>
            <person name="Horii T."/>
            <person name="Iida T."/>
            <person name="Fujita J."/>
            <person name="Nakamura S."/>
        </authorList>
    </citation>
    <scope>NUCLEOTIDE SEQUENCE [LARGE SCALE GENOMIC DNA]</scope>
    <source>
        <strain evidence="1 2">JCM 13323</strain>
    </source>
</reference>
<evidence type="ECO:0000313" key="2">
    <source>
        <dbReference type="Proteomes" id="UP000466514"/>
    </source>
</evidence>
<dbReference type="KEGG" id="mpsc:MPSYJ_31050"/>
<name>A0A7I7MBL8_9MYCO</name>
<proteinExistence type="predicted"/>
<keyword evidence="2" id="KW-1185">Reference proteome</keyword>
<gene>
    <name evidence="1" type="ORF">MPSYJ_31050</name>
</gene>
<dbReference type="Proteomes" id="UP000466514">
    <property type="component" value="Chromosome"/>
</dbReference>
<accession>A0A7I7MBL8</accession>
<dbReference type="EMBL" id="AP022574">
    <property type="protein sequence ID" value="BBX69644.1"/>
    <property type="molecule type" value="Genomic_DNA"/>
</dbReference>
<sequence>MTPAAATTIDAIVDRFTVFAPSPPVPTTSTVSVPIVSVGTRRACLSMMSASSATSADVGRFIFIDTPNPAIWAGVATPVMIWSIAQPACPGSSDWLVVSLPRIIGQLGAGAEVTTRL</sequence>
<dbReference type="AlphaFoldDB" id="A0A7I7MBL8"/>